<evidence type="ECO:0000256" key="2">
    <source>
        <dbReference type="SAM" id="Phobius"/>
    </source>
</evidence>
<gene>
    <name evidence="4" type="ORF">NOCA270149</name>
</gene>
<proteinExistence type="predicted"/>
<evidence type="ECO:0000256" key="1">
    <source>
        <dbReference type="SAM" id="MobiDB-lite"/>
    </source>
</evidence>
<accession>A0A2P2CGW0</accession>
<evidence type="ECO:0000313" key="4">
    <source>
        <dbReference type="EMBL" id="CUR60232.1"/>
    </source>
</evidence>
<reference evidence="4" key="1">
    <citation type="submission" date="2015-08" db="EMBL/GenBank/DDBJ databases">
        <authorList>
            <person name="Babu N.S."/>
            <person name="Beckwith C.J."/>
            <person name="Beseler K.G."/>
            <person name="Brison A."/>
            <person name="Carone J.V."/>
            <person name="Caskin T.P."/>
            <person name="Diamond M."/>
            <person name="Durham M.E."/>
            <person name="Foxe J.M."/>
            <person name="Go M."/>
            <person name="Henderson B.A."/>
            <person name="Jones I.B."/>
            <person name="McGettigan J.A."/>
            <person name="Micheletti S.J."/>
            <person name="Nasrallah M.E."/>
            <person name="Ortiz D."/>
            <person name="Piller C.R."/>
            <person name="Privatt S.R."/>
            <person name="Schneider S.L."/>
            <person name="Sharp S."/>
            <person name="Smith T.C."/>
            <person name="Stanton J.D."/>
            <person name="Ullery H.E."/>
            <person name="Wilson R.J."/>
            <person name="Serrano M.G."/>
            <person name="Buck G."/>
            <person name="Lee V."/>
            <person name="Wang Y."/>
            <person name="Carvalho R."/>
            <person name="Voegtly L."/>
            <person name="Shi R."/>
            <person name="Duckworth R."/>
            <person name="Johnson A."/>
            <person name="Loviza R."/>
            <person name="Walstead R."/>
            <person name="Shah Z."/>
            <person name="Kiflezghi M."/>
            <person name="Wade K."/>
            <person name="Ball S.L."/>
            <person name="Bradley K.W."/>
            <person name="Asai D.J."/>
            <person name="Bowman C.A."/>
            <person name="Russell D.A."/>
            <person name="Pope W.H."/>
            <person name="Jacobs-Sera D."/>
            <person name="Hendrix R.W."/>
            <person name="Hatfull G.F."/>
        </authorList>
    </citation>
    <scope>NUCLEOTIDE SEQUENCE</scope>
</reference>
<feature type="region of interest" description="Disordered" evidence="1">
    <location>
        <begin position="32"/>
        <end position="66"/>
    </location>
</feature>
<keyword evidence="2" id="KW-0812">Transmembrane</keyword>
<sequence>MRRSAVVSVLAVVAACALVAVTASAALVGPQRVFTGDGPGNRHTPSASATWLPVDTSDAPRPPADGEVDRPAWVRLLLTVLWATLQIAALVGLIVVGALVGRRLQRAYQQHSRRERDPVAGVEDHDSLDSVDALGARARVVAAMADDARTQARLLEEGEPRNAIVACWHRFEVQAERAGLGRRPSETASELALRMLADDDIDAVAVSRLLVLYREARFSGHEVDEDDRQAATEALQRIHAGSGVLR</sequence>
<keyword evidence="2" id="KW-1133">Transmembrane helix</keyword>
<dbReference type="Pfam" id="PF13559">
    <property type="entry name" value="DUF4129"/>
    <property type="match status" value="1"/>
</dbReference>
<name>A0A2P2CGW0_9ZZZZ</name>
<feature type="domain" description="Protein-glutamine gamma-glutamyltransferase-like C-terminal" evidence="3">
    <location>
        <begin position="167"/>
        <end position="236"/>
    </location>
</feature>
<protein>
    <recommendedName>
        <fullName evidence="3">Protein-glutamine gamma-glutamyltransferase-like C-terminal domain-containing protein</fullName>
    </recommendedName>
</protein>
<dbReference type="PROSITE" id="PS51257">
    <property type="entry name" value="PROKAR_LIPOPROTEIN"/>
    <property type="match status" value="1"/>
</dbReference>
<dbReference type="AlphaFoldDB" id="A0A2P2CGW0"/>
<evidence type="ECO:0000259" key="3">
    <source>
        <dbReference type="Pfam" id="PF13559"/>
    </source>
</evidence>
<dbReference type="InterPro" id="IPR025403">
    <property type="entry name" value="TgpA-like_C"/>
</dbReference>
<dbReference type="EMBL" id="CZKA01000067">
    <property type="protein sequence ID" value="CUR60232.1"/>
    <property type="molecule type" value="Genomic_DNA"/>
</dbReference>
<keyword evidence="2" id="KW-0472">Membrane</keyword>
<feature type="transmembrane region" description="Helical" evidence="2">
    <location>
        <begin position="72"/>
        <end position="100"/>
    </location>
</feature>
<organism evidence="4">
    <name type="scientific">metagenome</name>
    <dbReference type="NCBI Taxonomy" id="256318"/>
    <lineage>
        <taxon>unclassified sequences</taxon>
        <taxon>metagenomes</taxon>
    </lineage>
</organism>